<sequence length="178" mass="20545">MKRISSCFLLVTILGILAACSNVQRQSVEANPYDGRVLSIGIIGESPKILEEQVTFLKIQFSDLEKEAFNSQYDAIFITKDNLFEAAQGKYASIYKESKIPLFFIQTEKSYVPFTEEDLSYEEAEDISDQTYATGIMYRDNKLKYWGYGLYNDIKNQENIKDVYSRIFETISQNKMPK</sequence>
<name>A0A9J6P531_9CLOT</name>
<dbReference type="RefSeq" id="WP_250860455.1">
    <property type="nucleotide sequence ID" value="NZ_JAGSOJ010000003.1"/>
</dbReference>
<dbReference type="PROSITE" id="PS51257">
    <property type="entry name" value="PROKAR_LIPOPROTEIN"/>
    <property type="match status" value="1"/>
</dbReference>
<feature type="chain" id="PRO_5039921444" evidence="1">
    <location>
        <begin position="19"/>
        <end position="178"/>
    </location>
</feature>
<organism evidence="2 3">
    <name type="scientific">Oceanirhabdus seepicola</name>
    <dbReference type="NCBI Taxonomy" id="2828781"/>
    <lineage>
        <taxon>Bacteria</taxon>
        <taxon>Bacillati</taxon>
        <taxon>Bacillota</taxon>
        <taxon>Clostridia</taxon>
        <taxon>Eubacteriales</taxon>
        <taxon>Clostridiaceae</taxon>
        <taxon>Oceanirhabdus</taxon>
    </lineage>
</organism>
<dbReference type="GO" id="GO:0003746">
    <property type="term" value="F:translation elongation factor activity"/>
    <property type="evidence" value="ECO:0007669"/>
    <property type="project" value="UniProtKB-KW"/>
</dbReference>
<accession>A0A9J6P531</accession>
<comment type="caution">
    <text evidence="2">The sequence shown here is derived from an EMBL/GenBank/DDBJ whole genome shotgun (WGS) entry which is preliminary data.</text>
</comment>
<gene>
    <name evidence="2" type="ORF">KDK92_16560</name>
</gene>
<proteinExistence type="predicted"/>
<feature type="signal peptide" evidence="1">
    <location>
        <begin position="1"/>
        <end position="18"/>
    </location>
</feature>
<dbReference type="Proteomes" id="UP001056429">
    <property type="component" value="Unassembled WGS sequence"/>
</dbReference>
<reference evidence="2" key="1">
    <citation type="journal article" date="2021" name="mSystems">
        <title>Bacteria and Archaea Synergistically Convert Glycine Betaine to Biogenic Methane in the Formosa Cold Seep of the South China Sea.</title>
        <authorList>
            <person name="Li L."/>
            <person name="Zhang W."/>
            <person name="Zhang S."/>
            <person name="Song L."/>
            <person name="Sun Q."/>
            <person name="Zhang H."/>
            <person name="Xiang H."/>
            <person name="Dong X."/>
        </authorList>
    </citation>
    <scope>NUCLEOTIDE SEQUENCE</scope>
    <source>
        <strain evidence="2">ZWT</strain>
    </source>
</reference>
<dbReference type="EMBL" id="JAGSOJ010000003">
    <property type="protein sequence ID" value="MCM1991348.1"/>
    <property type="molecule type" value="Genomic_DNA"/>
</dbReference>
<evidence type="ECO:0000313" key="2">
    <source>
        <dbReference type="EMBL" id="MCM1991348.1"/>
    </source>
</evidence>
<evidence type="ECO:0000256" key="1">
    <source>
        <dbReference type="SAM" id="SignalP"/>
    </source>
</evidence>
<keyword evidence="3" id="KW-1185">Reference proteome</keyword>
<protein>
    <submittedName>
        <fullName evidence="2">Transcription elongation factor GreAB</fullName>
    </submittedName>
</protein>
<dbReference type="AlphaFoldDB" id="A0A9J6P531"/>
<evidence type="ECO:0000313" key="3">
    <source>
        <dbReference type="Proteomes" id="UP001056429"/>
    </source>
</evidence>
<keyword evidence="1" id="KW-0732">Signal</keyword>
<reference evidence="2" key="2">
    <citation type="submission" date="2021-04" db="EMBL/GenBank/DDBJ databases">
        <authorList>
            <person name="Dong X."/>
        </authorList>
    </citation>
    <scope>NUCLEOTIDE SEQUENCE</scope>
    <source>
        <strain evidence="2">ZWT</strain>
    </source>
</reference>
<keyword evidence="2" id="KW-0251">Elongation factor</keyword>
<keyword evidence="2" id="KW-0648">Protein biosynthesis</keyword>